<organism evidence="2 4">
    <name type="scientific">Archangium gephyra</name>
    <dbReference type="NCBI Taxonomy" id="48"/>
    <lineage>
        <taxon>Bacteria</taxon>
        <taxon>Pseudomonadati</taxon>
        <taxon>Myxococcota</taxon>
        <taxon>Myxococcia</taxon>
        <taxon>Myxococcales</taxon>
        <taxon>Cystobacterineae</taxon>
        <taxon>Archangiaceae</taxon>
        <taxon>Archangium</taxon>
    </lineage>
</organism>
<gene>
    <name evidence="2" type="ORF">AA314_08871</name>
    <name evidence="3" type="ORF">ATI61_111204</name>
</gene>
<keyword evidence="1" id="KW-0812">Transmembrane</keyword>
<evidence type="ECO:0000313" key="4">
    <source>
        <dbReference type="Proteomes" id="UP000035579"/>
    </source>
</evidence>
<feature type="transmembrane region" description="Helical" evidence="1">
    <location>
        <begin position="81"/>
        <end position="104"/>
    </location>
</feature>
<feature type="transmembrane region" description="Helical" evidence="1">
    <location>
        <begin position="6"/>
        <end position="29"/>
    </location>
</feature>
<name>A0AAC8TIW2_9BACT</name>
<dbReference type="EMBL" id="QUMU01000011">
    <property type="protein sequence ID" value="REG26654.1"/>
    <property type="molecule type" value="Genomic_DNA"/>
</dbReference>
<evidence type="ECO:0000313" key="3">
    <source>
        <dbReference type="EMBL" id="REG26654.1"/>
    </source>
</evidence>
<feature type="transmembrane region" description="Helical" evidence="1">
    <location>
        <begin position="125"/>
        <end position="146"/>
    </location>
</feature>
<dbReference type="KEGG" id="age:AA314_08871"/>
<sequence>MPSTPLILLAHAAATLFMVGLIWFVQVVHYPLFARVGPDGFVPYAAAHGVLTTWVVGPPMVLELVTAVWLALHPPPGVNPVVPWVGLALVAALWLSTFFLQVPLHESLRTGFQPDVWRRLVVTNLLRTALWTGRGGVVLFLLWRAMTRTEC</sequence>
<reference evidence="2 4" key="1">
    <citation type="submission" date="2015-05" db="EMBL/GenBank/DDBJ databases">
        <title>Genome assembly of Archangium gephyra DSM 2261.</title>
        <authorList>
            <person name="Sharma G."/>
            <person name="Subramanian S."/>
        </authorList>
    </citation>
    <scope>NUCLEOTIDE SEQUENCE [LARGE SCALE GENOMIC DNA]</scope>
    <source>
        <strain evidence="2 4">DSM 2261</strain>
    </source>
</reference>
<reference evidence="3 5" key="2">
    <citation type="submission" date="2018-08" db="EMBL/GenBank/DDBJ databases">
        <title>Genomic Encyclopedia of Archaeal and Bacterial Type Strains, Phase II (KMG-II): from individual species to whole genera.</title>
        <authorList>
            <person name="Goeker M."/>
        </authorList>
    </citation>
    <scope>NUCLEOTIDE SEQUENCE [LARGE SCALE GENOMIC DNA]</scope>
    <source>
        <strain evidence="3 5">DSM 2261</strain>
    </source>
</reference>
<evidence type="ECO:0000256" key="1">
    <source>
        <dbReference type="SAM" id="Phobius"/>
    </source>
</evidence>
<keyword evidence="1" id="KW-0472">Membrane</keyword>
<feature type="transmembrane region" description="Helical" evidence="1">
    <location>
        <begin position="41"/>
        <end position="61"/>
    </location>
</feature>
<evidence type="ECO:0000313" key="2">
    <source>
        <dbReference type="EMBL" id="AKJ07245.1"/>
    </source>
</evidence>
<evidence type="ECO:0008006" key="6">
    <source>
        <dbReference type="Google" id="ProtNLM"/>
    </source>
</evidence>
<accession>A0AAC8TIW2</accession>
<protein>
    <recommendedName>
        <fullName evidence="6">DUF1772 domain-containing protein</fullName>
    </recommendedName>
</protein>
<dbReference type="EMBL" id="CP011509">
    <property type="protein sequence ID" value="AKJ07245.1"/>
    <property type="molecule type" value="Genomic_DNA"/>
</dbReference>
<keyword evidence="5" id="KW-1185">Reference proteome</keyword>
<dbReference type="Proteomes" id="UP000256345">
    <property type="component" value="Unassembled WGS sequence"/>
</dbReference>
<dbReference type="AlphaFoldDB" id="A0AAC8TIW2"/>
<evidence type="ECO:0000313" key="5">
    <source>
        <dbReference type="Proteomes" id="UP000256345"/>
    </source>
</evidence>
<dbReference type="Proteomes" id="UP000035579">
    <property type="component" value="Chromosome"/>
</dbReference>
<keyword evidence="1" id="KW-1133">Transmembrane helix</keyword>
<proteinExistence type="predicted"/>
<dbReference type="RefSeq" id="WP_047860324.1">
    <property type="nucleotide sequence ID" value="NZ_CP011509.1"/>
</dbReference>